<keyword evidence="2" id="KW-1185">Reference proteome</keyword>
<accession>A0A2U8WNE7</accession>
<organism evidence="1 2">
    <name type="scientific">Methylobacterium terrae</name>
    <dbReference type="NCBI Taxonomy" id="2202827"/>
    <lineage>
        <taxon>Bacteria</taxon>
        <taxon>Pseudomonadati</taxon>
        <taxon>Pseudomonadota</taxon>
        <taxon>Alphaproteobacteria</taxon>
        <taxon>Hyphomicrobiales</taxon>
        <taxon>Methylobacteriaceae</taxon>
        <taxon>Methylobacterium</taxon>
    </lineage>
</organism>
<proteinExistence type="predicted"/>
<dbReference type="KEGG" id="mtea:DK419_16885"/>
<protein>
    <submittedName>
        <fullName evidence="1">Uncharacterized protein</fullName>
    </submittedName>
</protein>
<dbReference type="OrthoDB" id="7998541at2"/>
<evidence type="ECO:0000313" key="1">
    <source>
        <dbReference type="EMBL" id="AWN47785.1"/>
    </source>
</evidence>
<sequence length="81" mass="8308">MDACSGTPVSLTLGRRRIEGVLRAVGEAVDMPGAPGAPARRLRNLILDFGPACAPVEVWLDEPEPFGPPIGPACPSPSSGS</sequence>
<evidence type="ECO:0000313" key="2">
    <source>
        <dbReference type="Proteomes" id="UP000245444"/>
    </source>
</evidence>
<gene>
    <name evidence="1" type="ORF">DK419_16885</name>
</gene>
<dbReference type="EMBL" id="CP029553">
    <property type="protein sequence ID" value="AWN47785.1"/>
    <property type="molecule type" value="Genomic_DNA"/>
</dbReference>
<dbReference type="Proteomes" id="UP000245444">
    <property type="component" value="Chromosome"/>
</dbReference>
<name>A0A2U8WNE7_9HYPH</name>
<reference evidence="1 2" key="1">
    <citation type="submission" date="2018-05" db="EMBL/GenBank/DDBJ databases">
        <title>Complete Genome Sequence of Methylobacterium sp. 17Sr1-28.</title>
        <authorList>
            <person name="Srinivasan S."/>
        </authorList>
    </citation>
    <scope>NUCLEOTIDE SEQUENCE [LARGE SCALE GENOMIC DNA]</scope>
    <source>
        <strain evidence="1 2">17Sr1-28</strain>
    </source>
</reference>
<dbReference type="AlphaFoldDB" id="A0A2U8WNE7"/>